<feature type="transmembrane region" description="Helical" evidence="1">
    <location>
        <begin position="12"/>
        <end position="35"/>
    </location>
</feature>
<feature type="transmembrane region" description="Helical" evidence="1">
    <location>
        <begin position="68"/>
        <end position="90"/>
    </location>
</feature>
<comment type="caution">
    <text evidence="2">The sequence shown here is derived from an EMBL/GenBank/DDBJ whole genome shotgun (WGS) entry which is preliminary data.</text>
</comment>
<evidence type="ECO:0008006" key="4">
    <source>
        <dbReference type="Google" id="ProtNLM"/>
    </source>
</evidence>
<name>A0ABP7AC16_9ACTN</name>
<gene>
    <name evidence="2" type="ORF">GCM10022236_34240</name>
</gene>
<keyword evidence="3" id="KW-1185">Reference proteome</keyword>
<proteinExistence type="predicted"/>
<keyword evidence="1" id="KW-0472">Membrane</keyword>
<evidence type="ECO:0000313" key="2">
    <source>
        <dbReference type="EMBL" id="GAA3629046.1"/>
    </source>
</evidence>
<dbReference type="Proteomes" id="UP001501490">
    <property type="component" value="Unassembled WGS sequence"/>
</dbReference>
<evidence type="ECO:0000313" key="3">
    <source>
        <dbReference type="Proteomes" id="UP001501490"/>
    </source>
</evidence>
<organism evidence="2 3">
    <name type="scientific">Microlunatus ginsengisoli</name>
    <dbReference type="NCBI Taxonomy" id="363863"/>
    <lineage>
        <taxon>Bacteria</taxon>
        <taxon>Bacillati</taxon>
        <taxon>Actinomycetota</taxon>
        <taxon>Actinomycetes</taxon>
        <taxon>Propionibacteriales</taxon>
        <taxon>Propionibacteriaceae</taxon>
        <taxon>Microlunatus</taxon>
    </lineage>
</organism>
<reference evidence="3" key="1">
    <citation type="journal article" date="2019" name="Int. J. Syst. Evol. Microbiol.">
        <title>The Global Catalogue of Microorganisms (GCM) 10K type strain sequencing project: providing services to taxonomists for standard genome sequencing and annotation.</title>
        <authorList>
            <consortium name="The Broad Institute Genomics Platform"/>
            <consortium name="The Broad Institute Genome Sequencing Center for Infectious Disease"/>
            <person name="Wu L."/>
            <person name="Ma J."/>
        </authorList>
    </citation>
    <scope>NUCLEOTIDE SEQUENCE [LARGE SCALE GENOMIC DNA]</scope>
    <source>
        <strain evidence="3">JCM 16929</strain>
    </source>
</reference>
<dbReference type="RefSeq" id="WP_344806775.1">
    <property type="nucleotide sequence ID" value="NZ_BAABAB010000023.1"/>
</dbReference>
<protein>
    <recommendedName>
        <fullName evidence="4">Alkaline shock response membrane anchor protein AmaP</fullName>
    </recommendedName>
</protein>
<keyword evidence="1" id="KW-1133">Transmembrane helix</keyword>
<keyword evidence="1" id="KW-0812">Transmembrane</keyword>
<accession>A0ABP7AC16</accession>
<sequence length="205" mass="21089">MRQLSGRLNRAWLAVIGLLVLLAGIVAALIGFGLLSRIITATGIGLAVPSSSSKVVGSGIGEFLDQPAAVVAVGVAGLILGVLGLAWLLAQIPRANAAKPFRLQDDAIRGLTVCTADVLTDAVEADAESLPGVTGASAVLRGTARQPELTIRISVTDRTDIKQLLHALQAETAAHLASAMETSLKHLAVQVNVTSSRPTADHVTL</sequence>
<dbReference type="EMBL" id="BAABAB010000023">
    <property type="protein sequence ID" value="GAA3629046.1"/>
    <property type="molecule type" value="Genomic_DNA"/>
</dbReference>
<evidence type="ECO:0000256" key="1">
    <source>
        <dbReference type="SAM" id="Phobius"/>
    </source>
</evidence>